<comment type="caution">
    <text evidence="1">The sequence shown here is derived from an EMBL/GenBank/DDBJ whole genome shotgun (WGS) entry which is preliminary data.</text>
</comment>
<dbReference type="Pfam" id="PF11553">
    <property type="entry name" value="DUF3231"/>
    <property type="match status" value="2"/>
</dbReference>
<protein>
    <submittedName>
        <fullName evidence="1">DUF3231 family protein</fullName>
    </submittedName>
</protein>
<dbReference type="InterPro" id="IPR012347">
    <property type="entry name" value="Ferritin-like"/>
</dbReference>
<dbReference type="Gene3D" id="1.20.1260.10">
    <property type="match status" value="2"/>
</dbReference>
<gene>
    <name evidence="1" type="ORF">K9V48_04675</name>
</gene>
<reference evidence="1" key="1">
    <citation type="submission" date="2024-05" db="EMBL/GenBank/DDBJ databases">
        <title>Metabacillus sp. nov., isolated from the rhizosphere soil of tomato plants.</title>
        <authorList>
            <person name="Ma R."/>
        </authorList>
    </citation>
    <scope>NUCLEOTIDE SEQUENCE</scope>
    <source>
        <strain evidence="1">DBTR6</strain>
    </source>
</reference>
<evidence type="ECO:0000313" key="1">
    <source>
        <dbReference type="EMBL" id="MBZ5749554.1"/>
    </source>
</evidence>
<proteinExistence type="predicted"/>
<dbReference type="EMBL" id="JAIQUM010000006">
    <property type="protein sequence ID" value="MBZ5749554.1"/>
    <property type="molecule type" value="Genomic_DNA"/>
</dbReference>
<dbReference type="InterPro" id="IPR021617">
    <property type="entry name" value="DUF3231"/>
</dbReference>
<keyword evidence="2" id="KW-1185">Reference proteome</keyword>
<sequence>METEHQAKLTASEIALLWISYQNDSMAVCGLKHFLTNVEDHSIREILEFALEISERHVQKVSQIFKAERYPLPQGFTEKDINLDAPRLFTDVLYLQYIENMGKFGLTSYSVALSSSSRQDITDFYSTAMAEAMELFDRSKRLLQEKGLFHRDSVLPTPDQIDFVKKQSFLKGFFGDRRPLLGIEISNLWYATVRNGLGQAIIQGFSQVAKNKEVREYFERGREISKKDLETFGLILDQNYLSRGAFNLTGEVTDSKVAPFSDKLMMYHIATLSASAVGQYGMAMASSPRHDLGLIYARLSAGIYNYTNDGANIMIDHGWMEQPPEAANRKNLSQ</sequence>
<accession>A0ABS7UMV8</accession>
<organism evidence="1 2">
    <name type="scientific">Metabacillus rhizolycopersici</name>
    <dbReference type="NCBI Taxonomy" id="2875709"/>
    <lineage>
        <taxon>Bacteria</taxon>
        <taxon>Bacillati</taxon>
        <taxon>Bacillota</taxon>
        <taxon>Bacilli</taxon>
        <taxon>Bacillales</taxon>
        <taxon>Bacillaceae</taxon>
        <taxon>Metabacillus</taxon>
    </lineage>
</organism>
<dbReference type="Proteomes" id="UP001165287">
    <property type="component" value="Unassembled WGS sequence"/>
</dbReference>
<evidence type="ECO:0000313" key="2">
    <source>
        <dbReference type="Proteomes" id="UP001165287"/>
    </source>
</evidence>
<dbReference type="RefSeq" id="WP_224137338.1">
    <property type="nucleotide sequence ID" value="NZ_JAIQUM010000006.1"/>
</dbReference>
<name>A0ABS7UMV8_9BACI</name>